<dbReference type="EMBL" id="LJHD01000213">
    <property type="protein sequence ID" value="ONI41588.1"/>
    <property type="molecule type" value="Genomic_DNA"/>
</dbReference>
<dbReference type="Proteomes" id="UP000188637">
    <property type="component" value="Unassembled WGS sequence"/>
</dbReference>
<accession>A0ACC8XEG6</accession>
<protein>
    <submittedName>
        <fullName evidence="1">Trigger factor</fullName>
    </submittedName>
</protein>
<evidence type="ECO:0000313" key="1">
    <source>
        <dbReference type="EMBL" id="ONI41588.1"/>
    </source>
</evidence>
<name>A0ACC8XEG6_9FIRM</name>
<sequence length="432" mass="49292">MKTNVELLEKNQVKLTVEVGEDIISKAINQAYESMKKDFNVDGFRKGKVPRQMIEKLYGPEVFFNKAIDLIIDETLTKAIDENNIDIIARLRENDLVVLEMSKEKAKYEATIALRPAVTLGEYKNLEIEVEPLDVTNEEIDMYLNKEAEKNSRSIIVEDRIIEPQDKVFIDFEGFVDGEAFKGGKGENYGLVIGSRSFIPGFEDQLIGKKAGDEIEVSVTFPEEYHAEDLKGKPAIFKVKINEVEVTEIPAIDDEFAADVSEFDTLQEFKEDVRKTLLEQKEKSRTTELQNKAVENAVENATLELPPALIEENIDRSVQNFAKRMEQQGLKIQQYLQFAGLDMEKFRENFRPEAIAQISSSFVLEKIAEVENFVVSDEEVENHFKEMSTLYNMPIEQVRQALGRNISMLKEDLKLQKAAEMLAATAKIIEKK</sequence>
<keyword evidence="2" id="KW-1185">Reference proteome</keyword>
<evidence type="ECO:0000313" key="2">
    <source>
        <dbReference type="Proteomes" id="UP000188637"/>
    </source>
</evidence>
<proteinExistence type="predicted"/>
<reference evidence="1" key="1">
    <citation type="submission" date="2016-08" db="EMBL/GenBank/DDBJ databases">
        <authorList>
            <person name="Ngugi D.K."/>
            <person name="Miyake S."/>
            <person name="Stingl U."/>
        </authorList>
    </citation>
    <scope>NUCLEOTIDE SEQUENCE</scope>
    <source>
        <strain evidence="1">SCG-D08WGA-EpuloA1</strain>
    </source>
</reference>
<gene>
    <name evidence="1" type="ORF">AN640_07850</name>
</gene>
<organism evidence="1 2">
    <name type="scientific">Candidatus Epulonipiscium fishelsonii</name>
    <dbReference type="NCBI Taxonomy" id="77094"/>
    <lineage>
        <taxon>Bacteria</taxon>
        <taxon>Bacillati</taxon>
        <taxon>Bacillota</taxon>
        <taxon>Clostridia</taxon>
        <taxon>Lachnospirales</taxon>
        <taxon>Lachnospiraceae</taxon>
        <taxon>Candidatus Epulonipiscium</taxon>
    </lineage>
</organism>
<comment type="caution">
    <text evidence="1">The sequence shown here is derived from an EMBL/GenBank/DDBJ whole genome shotgun (WGS) entry which is preliminary data.</text>
</comment>